<dbReference type="EMBL" id="CP003940">
    <property type="protein sequence ID" value="AFZ46744.1"/>
    <property type="molecule type" value="Genomic_DNA"/>
</dbReference>
<dbReference type="InterPro" id="IPR036514">
    <property type="entry name" value="SGNH_hydro_sf"/>
</dbReference>
<proteinExistence type="predicted"/>
<evidence type="ECO:0000259" key="1">
    <source>
        <dbReference type="Pfam" id="PF13472"/>
    </source>
</evidence>
<dbReference type="Pfam" id="PF13472">
    <property type="entry name" value="Lipase_GDSL_2"/>
    <property type="match status" value="1"/>
</dbReference>
<dbReference type="Proteomes" id="UP000010483">
    <property type="component" value="Chromosome"/>
</dbReference>
<protein>
    <recommendedName>
        <fullName evidence="1">SGNH hydrolase-type esterase domain-containing protein</fullName>
    </recommendedName>
</protein>
<dbReference type="PATRIC" id="fig|292563.3.peg.811"/>
<feature type="domain" description="SGNH hydrolase-type esterase" evidence="1">
    <location>
        <begin position="82"/>
        <end position="298"/>
    </location>
</feature>
<dbReference type="SUPFAM" id="SSF52266">
    <property type="entry name" value="SGNH hydrolase"/>
    <property type="match status" value="1"/>
</dbReference>
<keyword evidence="3" id="KW-1185">Reference proteome</keyword>
<evidence type="ECO:0000313" key="3">
    <source>
        <dbReference type="Proteomes" id="UP000010483"/>
    </source>
</evidence>
<dbReference type="STRING" id="292563.Cyast_0772"/>
<name>K9YIS9_CYASC</name>
<reference evidence="3" key="1">
    <citation type="journal article" date="2013" name="Proc. Natl. Acad. Sci. U.S.A.">
        <title>Improving the coverage of the cyanobacterial phylum using diversity-driven genome sequencing.</title>
        <authorList>
            <person name="Shih P.M."/>
            <person name="Wu D."/>
            <person name="Latifi A."/>
            <person name="Axen S.D."/>
            <person name="Fewer D.P."/>
            <person name="Talla E."/>
            <person name="Calteau A."/>
            <person name="Cai F."/>
            <person name="Tandeau de Marsac N."/>
            <person name="Rippka R."/>
            <person name="Herdman M."/>
            <person name="Sivonen K."/>
            <person name="Coursin T."/>
            <person name="Laurent T."/>
            <person name="Goodwin L."/>
            <person name="Nolan M."/>
            <person name="Davenport K.W."/>
            <person name="Han C.S."/>
            <person name="Rubin E.M."/>
            <person name="Eisen J.A."/>
            <person name="Woyke T."/>
            <person name="Gugger M."/>
            <person name="Kerfeld C.A."/>
        </authorList>
    </citation>
    <scope>NUCLEOTIDE SEQUENCE [LARGE SCALE GENOMIC DNA]</scope>
    <source>
        <strain evidence="3">ATCC 29140 / PCC 7202</strain>
    </source>
</reference>
<dbReference type="Gene3D" id="3.40.50.1110">
    <property type="entry name" value="SGNH hydrolase"/>
    <property type="match status" value="1"/>
</dbReference>
<organism evidence="2 3">
    <name type="scientific">Cyanobacterium stanieri (strain ATCC 29140 / PCC 7202)</name>
    <dbReference type="NCBI Taxonomy" id="292563"/>
    <lineage>
        <taxon>Bacteria</taxon>
        <taxon>Bacillati</taxon>
        <taxon>Cyanobacteriota</taxon>
        <taxon>Cyanophyceae</taxon>
        <taxon>Oscillatoriophycideae</taxon>
        <taxon>Chroococcales</taxon>
        <taxon>Geminocystaceae</taxon>
        <taxon>Cyanobacterium</taxon>
    </lineage>
</organism>
<dbReference type="AlphaFoldDB" id="K9YIS9"/>
<evidence type="ECO:0000313" key="2">
    <source>
        <dbReference type="EMBL" id="AFZ46744.1"/>
    </source>
</evidence>
<gene>
    <name evidence="2" type="ordered locus">Cyast_0772</name>
</gene>
<dbReference type="BioCyc" id="CSTA292563:G1353-777-MONOMER"/>
<sequence>MKIIVFAIVFGVICFLLLEFFLRFKWGFGNPLLYIADSEIGYLIAPNQVTKRNGNLIKINNYSMRSDDVDFSVKDGDYRIILLGDSIVNGGWWTDQKNTLSSLLKDELGEKTTNFNDIEVLNISANSWGARNELAYLKKYGTFSADVLILVLNTDDFFSFAPSSIQVGKAINYPDKKPLLAIEELVKKVFPLPVHPDLKSIPKERGDIVGFNLDAVREIYDITQENNMIFFVALTPLKREVLPPFSKDYELKARARLNALIQELNISYTDFLSIFQDHPNPEQLYHDHIHLSHEGNQLLVNNWRENLLLEINQSSQGK</sequence>
<dbReference type="KEGG" id="csn:Cyast_0772"/>
<dbReference type="InterPro" id="IPR013830">
    <property type="entry name" value="SGNH_hydro"/>
</dbReference>
<dbReference type="eggNOG" id="COG2755">
    <property type="taxonomic scope" value="Bacteria"/>
</dbReference>
<accession>K9YIS9</accession>
<dbReference type="HOGENOM" id="CLU_843871_0_0_3"/>